<evidence type="ECO:0000313" key="13">
    <source>
        <dbReference type="Proteomes" id="UP001307889"/>
    </source>
</evidence>
<keyword evidence="4" id="KW-0862">Zinc</keyword>
<feature type="domain" description="THAP-type" evidence="11">
    <location>
        <begin position="36"/>
        <end position="127"/>
    </location>
</feature>
<feature type="region of interest" description="Disordered" evidence="9">
    <location>
        <begin position="1"/>
        <end position="25"/>
    </location>
</feature>
<dbReference type="PROSITE" id="PS50157">
    <property type="entry name" value="ZINC_FINGER_C2H2_2"/>
    <property type="match status" value="1"/>
</dbReference>
<name>A0ABN7BF48_9HEMI</name>
<evidence type="ECO:0000256" key="5">
    <source>
        <dbReference type="ARBA" id="ARBA00023125"/>
    </source>
</evidence>
<evidence type="ECO:0000256" key="6">
    <source>
        <dbReference type="ARBA" id="ARBA00023242"/>
    </source>
</evidence>
<evidence type="ECO:0000259" key="10">
    <source>
        <dbReference type="PROSITE" id="PS50157"/>
    </source>
</evidence>
<feature type="region of interest" description="Disordered" evidence="9">
    <location>
        <begin position="632"/>
        <end position="787"/>
    </location>
</feature>
<dbReference type="PANTHER" id="PTHR24394">
    <property type="entry name" value="ZINC FINGER PROTEIN"/>
    <property type="match status" value="1"/>
</dbReference>
<keyword evidence="5 8" id="KW-0238">DNA-binding</keyword>
<evidence type="ECO:0000256" key="9">
    <source>
        <dbReference type="SAM" id="MobiDB-lite"/>
    </source>
</evidence>
<dbReference type="InterPro" id="IPR006612">
    <property type="entry name" value="THAP_Znf"/>
</dbReference>
<evidence type="ECO:0000313" key="12">
    <source>
        <dbReference type="EMBL" id="BET02988.1"/>
    </source>
</evidence>
<sequence length="951" mass="106278">MEYRKNGPVSVRTVHQDVAESDENVPSLENASEIALSKRCAIKHCRNTFDSSPSKIFFPLPRISTYIRSMWLKTIGMASTYSGNDIYCCEDHFDLHKDVKSVALLKEAASGGVQSNLLKSTVFPHFNIRPPPSPSLSSPEPEKTQKTPAAAPIRVKTIEEVNRDTNDGLPPARKPGRPPKGTRSPPKNPRIVSTIVKEKICLVPHCKIKSSDSVDVFHVCVPFSKDIRVKWLEAMGVKPTARLFSDTIHVCTKHFEVDELETFATPNQQAEPGSTKKMTYMRAKHGVTPSVNLRPEEPAKETPAPEPASPTVEPVPNTTSSPVPSDKFEATMMPTYPNCTHAKREGYLCTSVSVLQYSNFYSRFYGLNTKIEQIKFIMSRVECVAERSGQAEPVYRFSIDLNNSSSLSSTHRVRVCAQAFATALAFDVTTLIYVITKYFKKDLDNSPFSDEGLPPPVVVLKPVKFENEENGDEDLLVYEQIPRPIVLDDDEMEKKPTPPALEDPLAEDNQSETADGNQGLLTLEEELHQRLISTKDDTVHLAFPSDEYSKLTTVQFPRDRNRHHVCPKCNQSYAHRRLLEDHIITCEGTNPVTVDMYQLIEWTTLLSEKIAEVQGIENAINCRVVLNRKETLTPPDPLAEKPRVRKKPVPKPSNKRKAKTDTKTVTEEPTPAVAENNEDVDILGQSDNAEEIVPKKRTRRGKKDDPAVSSSTDDTVPPKGKTLRSGRMVEEPADVPSVVPPAAPPAAPPAKKPRGRRNIRFREPPSEDDELMEPDVDDPDFNPLNEIPARKRKSALGRNYIDYEPDDSSGDESAQVKKAQGYRTSAPTMIPCGICGSVFATVQGLRYHHRMSARCGKQNLGANFKCDVCTKVFGSQTSLDEHRAKVKVCKRDQSEDLDILTCEPCLQTFQSLYELRYHLKASAECSAFSQLLPNRDEGTMRSSKPIFRNYL</sequence>
<feature type="compositionally biased region" description="Low complexity" evidence="9">
    <location>
        <begin position="309"/>
        <end position="325"/>
    </location>
</feature>
<keyword evidence="6" id="KW-0539">Nucleus</keyword>
<feature type="region of interest" description="Disordered" evidence="9">
    <location>
        <begin position="289"/>
        <end position="326"/>
    </location>
</feature>
<feature type="compositionally biased region" description="Basic and acidic residues" evidence="9">
    <location>
        <begin position="156"/>
        <end position="166"/>
    </location>
</feature>
<evidence type="ECO:0000256" key="4">
    <source>
        <dbReference type="ARBA" id="ARBA00022833"/>
    </source>
</evidence>
<dbReference type="EMBL" id="AP028923">
    <property type="protein sequence ID" value="BET02988.1"/>
    <property type="molecule type" value="Genomic_DNA"/>
</dbReference>
<evidence type="ECO:0000256" key="1">
    <source>
        <dbReference type="ARBA" id="ARBA00022723"/>
    </source>
</evidence>
<dbReference type="SMART" id="SM00980">
    <property type="entry name" value="THAP"/>
    <property type="match status" value="2"/>
</dbReference>
<evidence type="ECO:0000259" key="11">
    <source>
        <dbReference type="PROSITE" id="PS50950"/>
    </source>
</evidence>
<keyword evidence="2" id="KW-0677">Repeat</keyword>
<gene>
    <name evidence="12" type="ORF">NTJ_15806</name>
</gene>
<feature type="domain" description="C2H2-type" evidence="10">
    <location>
        <begin position="864"/>
        <end position="892"/>
    </location>
</feature>
<evidence type="ECO:0000256" key="7">
    <source>
        <dbReference type="PROSITE-ProRule" id="PRU00042"/>
    </source>
</evidence>
<dbReference type="Proteomes" id="UP001307889">
    <property type="component" value="Chromosome 15"/>
</dbReference>
<evidence type="ECO:0000256" key="8">
    <source>
        <dbReference type="PROSITE-ProRule" id="PRU00309"/>
    </source>
</evidence>
<evidence type="ECO:0008006" key="14">
    <source>
        <dbReference type="Google" id="ProtNLM"/>
    </source>
</evidence>
<reference evidence="12 13" key="1">
    <citation type="submission" date="2023-09" db="EMBL/GenBank/DDBJ databases">
        <title>Nesidiocoris tenuis whole genome shotgun sequence.</title>
        <authorList>
            <person name="Shibata T."/>
            <person name="Shimoda M."/>
            <person name="Kobayashi T."/>
            <person name="Uehara T."/>
        </authorList>
    </citation>
    <scope>NUCLEOTIDE SEQUENCE [LARGE SCALE GENOMIC DNA]</scope>
    <source>
        <strain evidence="12 13">Japan</strain>
    </source>
</reference>
<dbReference type="Gene3D" id="3.30.160.60">
    <property type="entry name" value="Classic Zinc Finger"/>
    <property type="match status" value="1"/>
</dbReference>
<feature type="compositionally biased region" description="Acidic residues" evidence="9">
    <location>
        <begin position="766"/>
        <end position="780"/>
    </location>
</feature>
<dbReference type="Pfam" id="PF05485">
    <property type="entry name" value="THAP"/>
    <property type="match status" value="2"/>
</dbReference>
<feature type="domain" description="THAP-type" evidence="11">
    <location>
        <begin position="196"/>
        <end position="292"/>
    </location>
</feature>
<dbReference type="SMART" id="SM00355">
    <property type="entry name" value="ZnF_C2H2"/>
    <property type="match status" value="4"/>
</dbReference>
<feature type="compositionally biased region" description="Pro residues" evidence="9">
    <location>
        <begin position="738"/>
        <end position="750"/>
    </location>
</feature>
<organism evidence="12 13">
    <name type="scientific">Nesidiocoris tenuis</name>
    <dbReference type="NCBI Taxonomy" id="355587"/>
    <lineage>
        <taxon>Eukaryota</taxon>
        <taxon>Metazoa</taxon>
        <taxon>Ecdysozoa</taxon>
        <taxon>Arthropoda</taxon>
        <taxon>Hexapoda</taxon>
        <taxon>Insecta</taxon>
        <taxon>Pterygota</taxon>
        <taxon>Neoptera</taxon>
        <taxon>Paraneoptera</taxon>
        <taxon>Hemiptera</taxon>
        <taxon>Heteroptera</taxon>
        <taxon>Panheteroptera</taxon>
        <taxon>Cimicomorpha</taxon>
        <taxon>Miridae</taxon>
        <taxon>Dicyphina</taxon>
        <taxon>Nesidiocoris</taxon>
    </lineage>
</organism>
<feature type="compositionally biased region" description="Basic residues" evidence="9">
    <location>
        <begin position="643"/>
        <end position="658"/>
    </location>
</feature>
<protein>
    <recommendedName>
        <fullName evidence="14">THAP-type domain-containing protein</fullName>
    </recommendedName>
</protein>
<accession>A0ABN7BF48</accession>
<feature type="region of interest" description="Disordered" evidence="9">
    <location>
        <begin position="487"/>
        <end position="515"/>
    </location>
</feature>
<dbReference type="SUPFAM" id="SSF57716">
    <property type="entry name" value="Glucocorticoid receptor-like (DNA-binding domain)"/>
    <property type="match status" value="2"/>
</dbReference>
<dbReference type="Pfam" id="PF13912">
    <property type="entry name" value="zf-C2H2_6"/>
    <property type="match status" value="1"/>
</dbReference>
<proteinExistence type="predicted"/>
<dbReference type="PROSITE" id="PS50950">
    <property type="entry name" value="ZF_THAP"/>
    <property type="match status" value="2"/>
</dbReference>
<evidence type="ECO:0000256" key="3">
    <source>
        <dbReference type="ARBA" id="ARBA00022771"/>
    </source>
</evidence>
<dbReference type="PANTHER" id="PTHR24394:SF29">
    <property type="entry name" value="MYONEURIN"/>
    <property type="match status" value="1"/>
</dbReference>
<keyword evidence="3 7" id="KW-0863">Zinc-finger</keyword>
<feature type="region of interest" description="Disordered" evidence="9">
    <location>
        <begin position="129"/>
        <end position="190"/>
    </location>
</feature>
<evidence type="ECO:0000256" key="2">
    <source>
        <dbReference type="ARBA" id="ARBA00022737"/>
    </source>
</evidence>
<keyword evidence="1" id="KW-0479">Metal-binding</keyword>
<dbReference type="InterPro" id="IPR013087">
    <property type="entry name" value="Znf_C2H2_type"/>
</dbReference>
<keyword evidence="13" id="KW-1185">Reference proteome</keyword>